<feature type="region of interest" description="Disordered" evidence="4">
    <location>
        <begin position="1"/>
        <end position="21"/>
    </location>
</feature>
<dbReference type="GO" id="GO:0000976">
    <property type="term" value="F:transcription cis-regulatory region binding"/>
    <property type="evidence" value="ECO:0007669"/>
    <property type="project" value="TreeGrafter"/>
</dbReference>
<keyword evidence="7" id="KW-1185">Reference proteome</keyword>
<name>A0A3M2KX46_9NOCA</name>
<dbReference type="PANTHER" id="PTHR47894:SF1">
    <property type="entry name" value="HTH-TYPE TRANSCRIPTIONAL REGULATOR VQSM"/>
    <property type="match status" value="1"/>
</dbReference>
<protein>
    <submittedName>
        <fullName evidence="6">AraC family transcriptional regulator</fullName>
    </submittedName>
</protein>
<evidence type="ECO:0000256" key="1">
    <source>
        <dbReference type="ARBA" id="ARBA00023015"/>
    </source>
</evidence>
<dbReference type="Proteomes" id="UP000279275">
    <property type="component" value="Unassembled WGS sequence"/>
</dbReference>
<evidence type="ECO:0000256" key="3">
    <source>
        <dbReference type="ARBA" id="ARBA00023163"/>
    </source>
</evidence>
<evidence type="ECO:0000259" key="5">
    <source>
        <dbReference type="PROSITE" id="PS01124"/>
    </source>
</evidence>
<feature type="domain" description="HTH araC/xylS-type" evidence="5">
    <location>
        <begin position="258"/>
        <end position="355"/>
    </location>
</feature>
<dbReference type="EMBL" id="RFFH01000011">
    <property type="protein sequence ID" value="RMI30117.1"/>
    <property type="molecule type" value="Genomic_DNA"/>
</dbReference>
<evidence type="ECO:0000256" key="2">
    <source>
        <dbReference type="ARBA" id="ARBA00023125"/>
    </source>
</evidence>
<sequence>MYCDVVSGGSERGVQRRDGGDPVLHDARIPPMVLIGVFDLGERMGLNTDSWLAGTAVARSDLDLIETRLSFAQASTILRRALRMLPAGAVGISVGTRDVVQSWGLLGLALRSCATLGDAFELGLRLHQAAGSLVDCEGEYGAEEFSLVFLERCPEPEILPFLCEEATSSILALLRLWFGEGEAPKRIEFGYPAPFYAHLYDRVFRCPITYDADVTRMYFEASMLERPGPTPNRAQLAATLAAMQLLVDYDENRPEIVVAIEGVLREDLHKSVTAAVVADRLAISTRTLQRRLADSGETFQSIRDRVRHRRATSLLRDSDLPIAAVAAEVGYSDGREFRRAYQRWTGMTPSAERADARAAGTVAGR</sequence>
<comment type="caution">
    <text evidence="6">The sequence shown here is derived from an EMBL/GenBank/DDBJ whole genome shotgun (WGS) entry which is preliminary data.</text>
</comment>
<dbReference type="Gene3D" id="1.10.10.60">
    <property type="entry name" value="Homeodomain-like"/>
    <property type="match status" value="1"/>
</dbReference>
<keyword evidence="3" id="KW-0804">Transcription</keyword>
<dbReference type="SUPFAM" id="SSF46689">
    <property type="entry name" value="Homeodomain-like"/>
    <property type="match status" value="1"/>
</dbReference>
<organism evidence="6 7">
    <name type="scientific">Nocardia stercoris</name>
    <dbReference type="NCBI Taxonomy" id="2483361"/>
    <lineage>
        <taxon>Bacteria</taxon>
        <taxon>Bacillati</taxon>
        <taxon>Actinomycetota</taxon>
        <taxon>Actinomycetes</taxon>
        <taxon>Mycobacteriales</taxon>
        <taxon>Nocardiaceae</taxon>
        <taxon>Nocardia</taxon>
    </lineage>
</organism>
<reference evidence="6 7" key="1">
    <citation type="submission" date="2018-10" db="EMBL/GenBank/DDBJ databases">
        <title>Isolation from cow dung.</title>
        <authorList>
            <person name="Ling L."/>
        </authorList>
    </citation>
    <scope>NUCLEOTIDE SEQUENCE [LARGE SCALE GENOMIC DNA]</scope>
    <source>
        <strain evidence="6 7">NEAU-LL90</strain>
    </source>
</reference>
<dbReference type="SMART" id="SM00342">
    <property type="entry name" value="HTH_ARAC"/>
    <property type="match status" value="1"/>
</dbReference>
<dbReference type="PROSITE" id="PS01124">
    <property type="entry name" value="HTH_ARAC_FAMILY_2"/>
    <property type="match status" value="1"/>
</dbReference>
<dbReference type="Pfam" id="PF12833">
    <property type="entry name" value="HTH_18"/>
    <property type="match status" value="1"/>
</dbReference>
<dbReference type="InterPro" id="IPR032687">
    <property type="entry name" value="AraC-type_N"/>
</dbReference>
<dbReference type="GO" id="GO:0005829">
    <property type="term" value="C:cytosol"/>
    <property type="evidence" value="ECO:0007669"/>
    <property type="project" value="TreeGrafter"/>
</dbReference>
<dbReference type="GO" id="GO:0003700">
    <property type="term" value="F:DNA-binding transcription factor activity"/>
    <property type="evidence" value="ECO:0007669"/>
    <property type="project" value="InterPro"/>
</dbReference>
<dbReference type="AlphaFoldDB" id="A0A3M2KX46"/>
<dbReference type="InterPro" id="IPR009057">
    <property type="entry name" value="Homeodomain-like_sf"/>
</dbReference>
<proteinExistence type="predicted"/>
<evidence type="ECO:0000313" key="6">
    <source>
        <dbReference type="EMBL" id="RMI30117.1"/>
    </source>
</evidence>
<accession>A0A3M2KX46</accession>
<keyword evidence="2" id="KW-0238">DNA-binding</keyword>
<dbReference type="PANTHER" id="PTHR47894">
    <property type="entry name" value="HTH-TYPE TRANSCRIPTIONAL REGULATOR GADX"/>
    <property type="match status" value="1"/>
</dbReference>
<dbReference type="Pfam" id="PF12625">
    <property type="entry name" value="Arabinose_bd"/>
    <property type="match status" value="1"/>
</dbReference>
<evidence type="ECO:0000313" key="7">
    <source>
        <dbReference type="Proteomes" id="UP000279275"/>
    </source>
</evidence>
<keyword evidence="1" id="KW-0805">Transcription regulation</keyword>
<dbReference type="InterPro" id="IPR018060">
    <property type="entry name" value="HTH_AraC"/>
</dbReference>
<gene>
    <name evidence="6" type="ORF">EBN03_23105</name>
</gene>
<evidence type="ECO:0000256" key="4">
    <source>
        <dbReference type="SAM" id="MobiDB-lite"/>
    </source>
</evidence>